<dbReference type="Pfam" id="PF20124">
    <property type="entry name" value="DUF6514"/>
    <property type="match status" value="1"/>
</dbReference>
<evidence type="ECO:0000313" key="1">
    <source>
        <dbReference type="EMBL" id="ALP92685.1"/>
    </source>
</evidence>
<sequence length="83" mass="9226">MKHSERAPIYEVVQSEVSIEEAGQCTTYGIACVFKDSTAGRSQAITIADISVDRAFVEDTANFFNRISLSPHCFRRAVMEIIP</sequence>
<dbReference type="STRING" id="1297617.IB211_00289"/>
<dbReference type="AlphaFoldDB" id="A0A0S2W012"/>
<dbReference type="RefSeq" id="WP_033118486.1">
    <property type="nucleotide sequence ID" value="NZ_CALICV010000101.1"/>
</dbReference>
<organism evidence="1 2">
    <name type="scientific">Intestinimonas butyriciproducens</name>
    <dbReference type="NCBI Taxonomy" id="1297617"/>
    <lineage>
        <taxon>Bacteria</taxon>
        <taxon>Bacillati</taxon>
        <taxon>Bacillota</taxon>
        <taxon>Clostridia</taxon>
        <taxon>Eubacteriales</taxon>
        <taxon>Intestinimonas</taxon>
    </lineage>
</organism>
<dbReference type="InterPro" id="IPR017016">
    <property type="entry name" value="UCP033595"/>
</dbReference>
<evidence type="ECO:0000313" key="2">
    <source>
        <dbReference type="Proteomes" id="UP000064844"/>
    </source>
</evidence>
<reference evidence="1 2" key="1">
    <citation type="journal article" date="2015" name="Nat. Commun.">
        <title>Production of butyrate from lysine and the Amadori product fructoselysine by a human gut commensal.</title>
        <authorList>
            <person name="Bui T.P."/>
            <person name="Ritari J."/>
            <person name="Boeren S."/>
            <person name="de Waard P."/>
            <person name="Plugge C.M."/>
            <person name="de Vos W.M."/>
        </authorList>
    </citation>
    <scope>NUCLEOTIDE SEQUENCE [LARGE SCALE GENOMIC DNA]</scope>
    <source>
        <strain evidence="1 2">AF211</strain>
    </source>
</reference>
<dbReference type="Proteomes" id="UP000064844">
    <property type="component" value="Chromosome"/>
</dbReference>
<dbReference type="KEGG" id="ibu:IB211_00289"/>
<gene>
    <name evidence="1" type="ORF">IB211_00289</name>
</gene>
<name>A0A0S2W012_9FIRM</name>
<dbReference type="EMBL" id="CP011307">
    <property type="protein sequence ID" value="ALP92685.1"/>
    <property type="molecule type" value="Genomic_DNA"/>
</dbReference>
<protein>
    <submittedName>
        <fullName evidence="1">Uncharacterized protein</fullName>
    </submittedName>
</protein>
<keyword evidence="2" id="KW-1185">Reference proteome</keyword>
<proteinExistence type="predicted"/>
<reference evidence="2" key="2">
    <citation type="submission" date="2015-04" db="EMBL/GenBank/DDBJ databases">
        <title>A butyrogenic pathway from the amino acid lysine in a human gut commensal.</title>
        <authorList>
            <person name="de Vos W.M."/>
            <person name="Bui N.T.P."/>
            <person name="Plugge C.M."/>
            <person name="Ritari J."/>
        </authorList>
    </citation>
    <scope>NUCLEOTIDE SEQUENCE [LARGE SCALE GENOMIC DNA]</scope>
    <source>
        <strain evidence="2">AF211</strain>
    </source>
</reference>
<accession>A0A0S2W012</accession>